<reference evidence="7 8" key="1">
    <citation type="journal article" date="2014" name="Int. J. Syst. Evol. Microbiol.">
        <title>Complete genome sequence of Corynebacterium casei LMG S-19264T (=DSM 44701T), isolated from a smear-ripened cheese.</title>
        <authorList>
            <consortium name="US DOE Joint Genome Institute (JGI-PGF)"/>
            <person name="Walter F."/>
            <person name="Albersmeier A."/>
            <person name="Kalinowski J."/>
            <person name="Ruckert C."/>
        </authorList>
    </citation>
    <scope>NUCLEOTIDE SEQUENCE [LARGE SCALE GENOMIC DNA]</scope>
    <source>
        <strain evidence="7 8">CGMCC 1.9161</strain>
    </source>
</reference>
<evidence type="ECO:0000256" key="3">
    <source>
        <dbReference type="ARBA" id="ARBA00022989"/>
    </source>
</evidence>
<dbReference type="Proteomes" id="UP000600449">
    <property type="component" value="Unassembled WGS sequence"/>
</dbReference>
<dbReference type="NCBIfam" id="NF038017">
    <property type="entry name" value="ABC_perm1"/>
    <property type="match status" value="1"/>
</dbReference>
<keyword evidence="4 5" id="KW-0472">Membrane</keyword>
<dbReference type="GO" id="GO:0005886">
    <property type="term" value="C:plasma membrane"/>
    <property type="evidence" value="ECO:0007669"/>
    <property type="project" value="UniProtKB-SubCell"/>
</dbReference>
<keyword evidence="8" id="KW-1185">Reference proteome</keyword>
<dbReference type="AlphaFoldDB" id="A0A917Q3R9"/>
<dbReference type="InterPro" id="IPR049783">
    <property type="entry name" value="ABC_perm_TupB-like"/>
</dbReference>
<dbReference type="RefSeq" id="WP_188909190.1">
    <property type="nucleotide sequence ID" value="NZ_BMMF01000002.1"/>
</dbReference>
<dbReference type="PANTHER" id="PTHR43632">
    <property type="entry name" value="PERMEASE COMPONENT OF TUNGSTATE ABC TRANSPORTER"/>
    <property type="match status" value="1"/>
</dbReference>
<dbReference type="EMBL" id="BMMF01000002">
    <property type="protein sequence ID" value="GGK21247.1"/>
    <property type="molecule type" value="Genomic_DNA"/>
</dbReference>
<dbReference type="PROSITE" id="PS50928">
    <property type="entry name" value="ABC_TM1"/>
    <property type="match status" value="1"/>
</dbReference>
<evidence type="ECO:0000313" key="8">
    <source>
        <dbReference type="Proteomes" id="UP000600449"/>
    </source>
</evidence>
<evidence type="ECO:0000313" key="7">
    <source>
        <dbReference type="EMBL" id="GGK21247.1"/>
    </source>
</evidence>
<evidence type="ECO:0000256" key="5">
    <source>
        <dbReference type="SAM" id="Phobius"/>
    </source>
</evidence>
<feature type="transmembrane region" description="Helical" evidence="5">
    <location>
        <begin position="40"/>
        <end position="61"/>
    </location>
</feature>
<evidence type="ECO:0000256" key="1">
    <source>
        <dbReference type="ARBA" id="ARBA00004651"/>
    </source>
</evidence>
<proteinExistence type="predicted"/>
<dbReference type="PANTHER" id="PTHR43632:SF1">
    <property type="entry name" value="PERMEASE COMPONENT OF TUNGSTATE ABC TRANSPORTER"/>
    <property type="match status" value="1"/>
</dbReference>
<gene>
    <name evidence="7" type="primary">tupB</name>
    <name evidence="7" type="ORF">GCM10011322_04880</name>
</gene>
<keyword evidence="2 5" id="KW-0812">Transmembrane</keyword>
<evidence type="ECO:0000256" key="4">
    <source>
        <dbReference type="ARBA" id="ARBA00023136"/>
    </source>
</evidence>
<name>A0A917Q3R9_9HYPH</name>
<comment type="caution">
    <text evidence="7">The sequence shown here is derived from an EMBL/GenBank/DDBJ whole genome shotgun (WGS) entry which is preliminary data.</text>
</comment>
<dbReference type="Gene3D" id="1.10.3720.10">
    <property type="entry name" value="MetI-like"/>
    <property type="match status" value="1"/>
</dbReference>
<dbReference type="InterPro" id="IPR035906">
    <property type="entry name" value="MetI-like_sf"/>
</dbReference>
<dbReference type="SUPFAM" id="SSF161098">
    <property type="entry name" value="MetI-like"/>
    <property type="match status" value="1"/>
</dbReference>
<sequence>MLQIALFTIFVSAAAATIAVALAILLSLTIIRQQSRLARIVLVTAQSLNAIPPTVVGVFFYYLCANSEWMANLLFTPTGMIVGQIILGLPIAYFLFAALISESIMKLSDLGMRDVNGAVAFHRPVLFLTVIWDIKARVITNAFVIFGRLVGEVGAILIIGGGIRGSTETLSTNIVMQTHMGDIETALQSGMLLLGIVVVTRLVILAFEGKTV</sequence>
<feature type="transmembrane region" description="Helical" evidence="5">
    <location>
        <begin position="186"/>
        <end position="207"/>
    </location>
</feature>
<evidence type="ECO:0000256" key="2">
    <source>
        <dbReference type="ARBA" id="ARBA00022692"/>
    </source>
</evidence>
<comment type="subcellular location">
    <subcellularLocation>
        <location evidence="1">Cell membrane</location>
        <topology evidence="1">Multi-pass membrane protein</topology>
    </subcellularLocation>
</comment>
<keyword evidence="3 5" id="KW-1133">Transmembrane helix</keyword>
<feature type="transmembrane region" description="Helical" evidence="5">
    <location>
        <begin position="6"/>
        <end position="28"/>
    </location>
</feature>
<feature type="transmembrane region" description="Helical" evidence="5">
    <location>
        <begin position="81"/>
        <end position="100"/>
    </location>
</feature>
<dbReference type="InterPro" id="IPR000515">
    <property type="entry name" value="MetI-like"/>
</dbReference>
<protein>
    <submittedName>
        <fullName evidence="7">Tungstate ABC transporter permease</fullName>
    </submittedName>
</protein>
<feature type="transmembrane region" description="Helical" evidence="5">
    <location>
        <begin position="145"/>
        <end position="166"/>
    </location>
</feature>
<accession>A0A917Q3R9</accession>
<dbReference type="GO" id="GO:0055085">
    <property type="term" value="P:transmembrane transport"/>
    <property type="evidence" value="ECO:0007669"/>
    <property type="project" value="InterPro"/>
</dbReference>
<feature type="domain" description="ABC transmembrane type-1" evidence="6">
    <location>
        <begin position="5"/>
        <end position="204"/>
    </location>
</feature>
<organism evidence="7 8">
    <name type="scientific">Salinarimonas ramus</name>
    <dbReference type="NCBI Taxonomy" id="690164"/>
    <lineage>
        <taxon>Bacteria</taxon>
        <taxon>Pseudomonadati</taxon>
        <taxon>Pseudomonadota</taxon>
        <taxon>Alphaproteobacteria</taxon>
        <taxon>Hyphomicrobiales</taxon>
        <taxon>Salinarimonadaceae</taxon>
        <taxon>Salinarimonas</taxon>
    </lineage>
</organism>
<evidence type="ECO:0000259" key="6">
    <source>
        <dbReference type="PROSITE" id="PS50928"/>
    </source>
</evidence>